<dbReference type="PATRIC" id="fig|570156.3.peg.1445"/>
<name>A0A0N8HJQ9_9GAMM</name>
<dbReference type="Proteomes" id="UP000050378">
    <property type="component" value="Unassembled WGS sequence"/>
</dbReference>
<proteinExistence type="predicted"/>
<evidence type="ECO:0000313" key="5">
    <source>
        <dbReference type="Proteomes" id="UP000050378"/>
    </source>
</evidence>
<keyword evidence="6" id="KW-1185">Reference proteome</keyword>
<feature type="signal peptide" evidence="1">
    <location>
        <begin position="1"/>
        <end position="19"/>
    </location>
</feature>
<dbReference type="InterPro" id="IPR032710">
    <property type="entry name" value="NTF2-like_dom_sf"/>
</dbReference>
<dbReference type="Proteomes" id="UP001377972">
    <property type="component" value="Unassembled WGS sequence"/>
</dbReference>
<evidence type="ECO:0000313" key="6">
    <source>
        <dbReference type="Proteomes" id="UP001377972"/>
    </source>
</evidence>
<feature type="chain" id="PRO_5006026558" evidence="1">
    <location>
        <begin position="20"/>
        <end position="155"/>
    </location>
</feature>
<gene>
    <name evidence="3" type="ORF">AOG27_17605</name>
    <name evidence="4" type="ORF">PQI24_10430</name>
</gene>
<reference evidence="3 5" key="1">
    <citation type="submission" date="2015-09" db="EMBL/GenBank/DDBJ databases">
        <title>Draft Genome Sequence of Pseudoalteromonas lipolytica UCD-48B.</title>
        <authorList>
            <person name="Krusor M."/>
            <person name="Coil D.A."/>
            <person name="Lang J.M."/>
            <person name="Eisen J.A."/>
            <person name="Alexiev A."/>
        </authorList>
    </citation>
    <scope>NUCLEOTIDE SEQUENCE [LARGE SCALE GENOMIC DNA]</scope>
    <source>
        <strain evidence="3 5">UCD-48B</strain>
    </source>
</reference>
<evidence type="ECO:0000259" key="2">
    <source>
        <dbReference type="Pfam" id="PF12680"/>
    </source>
</evidence>
<accession>A0A0N8HJQ9</accession>
<evidence type="ECO:0000256" key="1">
    <source>
        <dbReference type="SAM" id="SignalP"/>
    </source>
</evidence>
<sequence>MKHLYFLAICLLSTFTSQAKQANPELTALAQQYFNTMVATQAPNATNKELEAFLALLTDDVANQHLPYQTDDSREPDGKAMMRKGMTFYLGAHTEYQANLLDTFIFNDSAIALRYTHHAKGIHPQNQQEIEYTQTIMDVLEIEDGKIAVIRKYHE</sequence>
<feature type="domain" description="SnoaL-like" evidence="2">
    <location>
        <begin position="47"/>
        <end position="149"/>
    </location>
</feature>
<dbReference type="InterPro" id="IPR037401">
    <property type="entry name" value="SnoaL-like"/>
</dbReference>
<dbReference type="RefSeq" id="WP_054554306.1">
    <property type="nucleotide sequence ID" value="NZ_JAQPZS010000008.1"/>
</dbReference>
<dbReference type="OrthoDB" id="5738463at2"/>
<organism evidence="3 5">
    <name type="scientific">Pseudoalteromonas lipolytica</name>
    <dbReference type="NCBI Taxonomy" id="570156"/>
    <lineage>
        <taxon>Bacteria</taxon>
        <taxon>Pseudomonadati</taxon>
        <taxon>Pseudomonadota</taxon>
        <taxon>Gammaproteobacteria</taxon>
        <taxon>Alteromonadales</taxon>
        <taxon>Pseudoalteromonadaceae</taxon>
        <taxon>Pseudoalteromonas</taxon>
    </lineage>
</organism>
<comment type="caution">
    <text evidence="3">The sequence shown here is derived from an EMBL/GenBank/DDBJ whole genome shotgun (WGS) entry which is preliminary data.</text>
</comment>
<dbReference type="STRING" id="570156.AOG27_17605"/>
<dbReference type="EMBL" id="LJTC01000013">
    <property type="protein sequence ID" value="KPM81768.1"/>
    <property type="molecule type" value="Genomic_DNA"/>
</dbReference>
<keyword evidence="1" id="KW-0732">Signal</keyword>
<reference evidence="4 6" key="2">
    <citation type="submission" date="2023-01" db="EMBL/GenBank/DDBJ databases">
        <title>Trichodesmium-associated heterotrophic epibiont bacteria.</title>
        <authorList>
            <person name="Cleveland C.S."/>
            <person name="Webb E.A."/>
        </authorList>
    </citation>
    <scope>NUCLEOTIDE SEQUENCE [LARGE SCALE GENOMIC DNA]</scope>
    <source>
        <strain evidence="4 6">USCH2</strain>
    </source>
</reference>
<evidence type="ECO:0000313" key="4">
    <source>
        <dbReference type="EMBL" id="MEJ6496453.1"/>
    </source>
</evidence>
<dbReference type="AlphaFoldDB" id="A0A0N8HJQ9"/>
<evidence type="ECO:0000313" key="3">
    <source>
        <dbReference type="EMBL" id="KPM81768.1"/>
    </source>
</evidence>
<protein>
    <submittedName>
        <fullName evidence="4">Nuclear transport factor 2 family protein</fullName>
    </submittedName>
</protein>
<dbReference type="Gene3D" id="3.10.450.50">
    <property type="match status" value="1"/>
</dbReference>
<dbReference type="EMBL" id="JAQPZS010000008">
    <property type="protein sequence ID" value="MEJ6496453.1"/>
    <property type="molecule type" value="Genomic_DNA"/>
</dbReference>
<dbReference type="Pfam" id="PF12680">
    <property type="entry name" value="SnoaL_2"/>
    <property type="match status" value="1"/>
</dbReference>
<dbReference type="SUPFAM" id="SSF54427">
    <property type="entry name" value="NTF2-like"/>
    <property type="match status" value="1"/>
</dbReference>